<comment type="similarity">
    <text evidence="2">Belongs to the RLP family.</text>
</comment>
<dbReference type="GO" id="GO:0004672">
    <property type="term" value="F:protein kinase activity"/>
    <property type="evidence" value="ECO:0007669"/>
    <property type="project" value="InterPro"/>
</dbReference>
<keyword evidence="7 10" id="KW-0472">Membrane</keyword>
<protein>
    <recommendedName>
        <fullName evidence="11">Protein kinase domain-containing protein</fullName>
    </recommendedName>
</protein>
<evidence type="ECO:0000256" key="8">
    <source>
        <dbReference type="ARBA" id="ARBA00023180"/>
    </source>
</evidence>
<dbReference type="EMBL" id="NMUH01000496">
    <property type="protein sequence ID" value="MQL80235.1"/>
    <property type="molecule type" value="Genomic_DNA"/>
</dbReference>
<dbReference type="InterPro" id="IPR013210">
    <property type="entry name" value="LRR_N_plant-typ"/>
</dbReference>
<dbReference type="Gene3D" id="1.10.510.10">
    <property type="entry name" value="Transferase(Phosphotransferase) domain 1"/>
    <property type="match status" value="1"/>
</dbReference>
<dbReference type="GO" id="GO:0016020">
    <property type="term" value="C:membrane"/>
    <property type="evidence" value="ECO:0007669"/>
    <property type="project" value="UniProtKB-SubCell"/>
</dbReference>
<feature type="domain" description="Protein kinase" evidence="11">
    <location>
        <begin position="386"/>
        <end position="673"/>
    </location>
</feature>
<organism evidence="12 13">
    <name type="scientific">Colocasia esculenta</name>
    <name type="common">Wild taro</name>
    <name type="synonym">Arum esculentum</name>
    <dbReference type="NCBI Taxonomy" id="4460"/>
    <lineage>
        <taxon>Eukaryota</taxon>
        <taxon>Viridiplantae</taxon>
        <taxon>Streptophyta</taxon>
        <taxon>Embryophyta</taxon>
        <taxon>Tracheophyta</taxon>
        <taxon>Spermatophyta</taxon>
        <taxon>Magnoliopsida</taxon>
        <taxon>Liliopsida</taxon>
        <taxon>Araceae</taxon>
        <taxon>Aroideae</taxon>
        <taxon>Colocasieae</taxon>
        <taxon>Colocasia</taxon>
    </lineage>
</organism>
<dbReference type="AlphaFoldDB" id="A0A843U9S3"/>
<dbReference type="GO" id="GO:0005524">
    <property type="term" value="F:ATP binding"/>
    <property type="evidence" value="ECO:0007669"/>
    <property type="project" value="InterPro"/>
</dbReference>
<dbReference type="Pfam" id="PF08263">
    <property type="entry name" value="LRRNT_2"/>
    <property type="match status" value="1"/>
</dbReference>
<evidence type="ECO:0000256" key="5">
    <source>
        <dbReference type="ARBA" id="ARBA00022737"/>
    </source>
</evidence>
<feature type="compositionally biased region" description="Polar residues" evidence="9">
    <location>
        <begin position="699"/>
        <end position="712"/>
    </location>
</feature>
<dbReference type="Gene3D" id="3.80.10.10">
    <property type="entry name" value="Ribonuclease Inhibitor"/>
    <property type="match status" value="1"/>
</dbReference>
<comment type="subcellular location">
    <subcellularLocation>
        <location evidence="1">Membrane</location>
        <topology evidence="1">Single-pass membrane protein</topology>
    </subcellularLocation>
</comment>
<sequence length="712" mass="75484">MPVIFQAVRFPPARPRSGACALRCQRSTVPRRHECPLRPLGSSPLTGTPSSALTPRPSSPSSPSPALGESRETSRMGLLSESCPFLSLFLCWLLSSVASSSVAAAPHPDYHPLQAFRSSADPTGAFLPTWAPDTDPCSGAWAGVGCRGGRVARVLLQGRGLRGPVGALCFLPHLRLLNLSRNRLTGEIPAGFLHLRRLRRLDLSGNLFSGRIPQEVGRLPRLVNLRLEGNLLTGEIPASLGSLDELVDFNVSGNRLSGRIPASLSSFPASSFTSNSDLCGGPLLRQCTNKTATSTDPLVVHSSSNDRQKGEWKLVSIAGGILLSAFSALVVLPLLLWYCRRKRRKERSEIGERSRAGAKVGGGVAGEKSVVLFDGCKAFTVDELMRGSAEMLGRGTVGTTYRVVMEGDAGRGLAVKRVRRGHKTSAAPAKGKEEKEAAAAAERLLGELGGMRHPKVAALRAYYRSEDEILLVYDYLPNGSLHGLLHGSRGPGRTPLGWAARLKLALGAADGLAFLHASSPSQLAHQHFTSSNVLVDDDGNACVSDFALLQLLAAPPPAPAEWYPTPPELLGGGGGGAARRPTQRSDVYSFGVVLLEVLTGRAAGGVGETDLAKWVQTVVREEWTSEVFDVELAGDKGAEDEMVALLQVALLCMAPAPGERPSMSVVFKMIEEIKERGSKGKGSSSPPSSLMDSSHDSSTPTVSEGTPTFVSA</sequence>
<dbReference type="InterPro" id="IPR001245">
    <property type="entry name" value="Ser-Thr/Tyr_kinase_cat_dom"/>
</dbReference>
<name>A0A843U9S3_COLES</name>
<dbReference type="FunFam" id="3.80.10.10:FF:000111">
    <property type="entry name" value="LRR receptor-like serine/threonine-protein kinase ERECTA"/>
    <property type="match status" value="1"/>
</dbReference>
<evidence type="ECO:0000256" key="2">
    <source>
        <dbReference type="ARBA" id="ARBA00009592"/>
    </source>
</evidence>
<keyword evidence="8" id="KW-0325">Glycoprotein</keyword>
<evidence type="ECO:0000256" key="10">
    <source>
        <dbReference type="SAM" id="Phobius"/>
    </source>
</evidence>
<dbReference type="Pfam" id="PF00560">
    <property type="entry name" value="LRR_1"/>
    <property type="match status" value="1"/>
</dbReference>
<dbReference type="InterPro" id="IPR032675">
    <property type="entry name" value="LRR_dom_sf"/>
</dbReference>
<dbReference type="PANTHER" id="PTHR48007:SF53">
    <property type="entry name" value="OS01G0711200 PROTEIN"/>
    <property type="match status" value="1"/>
</dbReference>
<evidence type="ECO:0000256" key="1">
    <source>
        <dbReference type="ARBA" id="ARBA00004167"/>
    </source>
</evidence>
<gene>
    <name evidence="12" type="ORF">Taro_012693</name>
</gene>
<keyword evidence="3" id="KW-0433">Leucine-rich repeat</keyword>
<evidence type="ECO:0000313" key="13">
    <source>
        <dbReference type="Proteomes" id="UP000652761"/>
    </source>
</evidence>
<dbReference type="InterPro" id="IPR011009">
    <property type="entry name" value="Kinase-like_dom_sf"/>
</dbReference>
<dbReference type="Proteomes" id="UP000652761">
    <property type="component" value="Unassembled WGS sequence"/>
</dbReference>
<accession>A0A843U9S3</accession>
<feature type="region of interest" description="Disordered" evidence="9">
    <location>
        <begin position="675"/>
        <end position="712"/>
    </location>
</feature>
<evidence type="ECO:0000256" key="9">
    <source>
        <dbReference type="SAM" id="MobiDB-lite"/>
    </source>
</evidence>
<dbReference type="Gene3D" id="3.30.200.20">
    <property type="entry name" value="Phosphorylase Kinase, domain 1"/>
    <property type="match status" value="1"/>
</dbReference>
<proteinExistence type="inferred from homology"/>
<dbReference type="OrthoDB" id="1890790at2759"/>
<dbReference type="PANTHER" id="PTHR48007">
    <property type="entry name" value="LEUCINE-RICH REPEAT RECEPTOR-LIKE PROTEIN KINASE PXC1"/>
    <property type="match status" value="1"/>
</dbReference>
<dbReference type="PROSITE" id="PS50011">
    <property type="entry name" value="PROTEIN_KINASE_DOM"/>
    <property type="match status" value="1"/>
</dbReference>
<reference evidence="12" key="1">
    <citation type="submission" date="2017-07" db="EMBL/GenBank/DDBJ databases">
        <title>Taro Niue Genome Assembly and Annotation.</title>
        <authorList>
            <person name="Atibalentja N."/>
            <person name="Keating K."/>
            <person name="Fields C.J."/>
        </authorList>
    </citation>
    <scope>NUCLEOTIDE SEQUENCE</scope>
    <source>
        <strain evidence="12">Niue_2</strain>
        <tissue evidence="12">Leaf</tissue>
    </source>
</reference>
<keyword evidence="5" id="KW-0677">Repeat</keyword>
<evidence type="ECO:0000259" key="11">
    <source>
        <dbReference type="PROSITE" id="PS50011"/>
    </source>
</evidence>
<evidence type="ECO:0000256" key="3">
    <source>
        <dbReference type="ARBA" id="ARBA00022614"/>
    </source>
</evidence>
<keyword evidence="6 10" id="KW-1133">Transmembrane helix</keyword>
<dbReference type="InterPro" id="IPR001611">
    <property type="entry name" value="Leu-rich_rpt"/>
</dbReference>
<feature type="compositionally biased region" description="Low complexity" evidence="9">
    <location>
        <begin position="681"/>
        <end position="698"/>
    </location>
</feature>
<keyword evidence="4 10" id="KW-0812">Transmembrane</keyword>
<comment type="caution">
    <text evidence="12">The sequence shown here is derived from an EMBL/GenBank/DDBJ whole genome shotgun (WGS) entry which is preliminary data.</text>
</comment>
<evidence type="ECO:0000256" key="4">
    <source>
        <dbReference type="ARBA" id="ARBA00022692"/>
    </source>
</evidence>
<evidence type="ECO:0000313" key="12">
    <source>
        <dbReference type="EMBL" id="MQL80235.1"/>
    </source>
</evidence>
<dbReference type="SUPFAM" id="SSF52058">
    <property type="entry name" value="L domain-like"/>
    <property type="match status" value="1"/>
</dbReference>
<dbReference type="SUPFAM" id="SSF56112">
    <property type="entry name" value="Protein kinase-like (PK-like)"/>
    <property type="match status" value="1"/>
</dbReference>
<dbReference type="Pfam" id="PF07714">
    <property type="entry name" value="PK_Tyr_Ser-Thr"/>
    <property type="match status" value="1"/>
</dbReference>
<dbReference type="Pfam" id="PF13855">
    <property type="entry name" value="LRR_8"/>
    <property type="match status" value="1"/>
</dbReference>
<keyword evidence="13" id="KW-1185">Reference proteome</keyword>
<feature type="transmembrane region" description="Helical" evidence="10">
    <location>
        <begin position="314"/>
        <end position="338"/>
    </location>
</feature>
<feature type="region of interest" description="Disordered" evidence="9">
    <location>
        <begin position="33"/>
        <end position="73"/>
    </location>
</feature>
<dbReference type="InterPro" id="IPR000719">
    <property type="entry name" value="Prot_kinase_dom"/>
</dbReference>
<dbReference type="InterPro" id="IPR046959">
    <property type="entry name" value="PRK1-6/SRF4-like"/>
</dbReference>
<evidence type="ECO:0000256" key="6">
    <source>
        <dbReference type="ARBA" id="ARBA00022989"/>
    </source>
</evidence>
<evidence type="ECO:0000256" key="7">
    <source>
        <dbReference type="ARBA" id="ARBA00023136"/>
    </source>
</evidence>